<dbReference type="SUPFAM" id="SSF53686">
    <property type="entry name" value="Tryptophan synthase beta subunit-like PLP-dependent enzymes"/>
    <property type="match status" value="1"/>
</dbReference>
<dbReference type="PANTHER" id="PTHR48078">
    <property type="entry name" value="THREONINE DEHYDRATASE, MITOCHONDRIAL-RELATED"/>
    <property type="match status" value="1"/>
</dbReference>
<evidence type="ECO:0000256" key="2">
    <source>
        <dbReference type="ARBA" id="ARBA00022898"/>
    </source>
</evidence>
<feature type="domain" description="Tryptophan synthase beta chain-like PALP" evidence="5">
    <location>
        <begin position="85"/>
        <end position="354"/>
    </location>
</feature>
<evidence type="ECO:0000313" key="7">
    <source>
        <dbReference type="Proteomes" id="UP001501371"/>
    </source>
</evidence>
<proteinExistence type="predicted"/>
<evidence type="ECO:0000256" key="4">
    <source>
        <dbReference type="SAM" id="MobiDB-lite"/>
    </source>
</evidence>
<reference evidence="6 7" key="1">
    <citation type="journal article" date="2019" name="Int. J. Syst. Evol. Microbiol.">
        <title>The Global Catalogue of Microorganisms (GCM) 10K type strain sequencing project: providing services to taxonomists for standard genome sequencing and annotation.</title>
        <authorList>
            <consortium name="The Broad Institute Genomics Platform"/>
            <consortium name="The Broad Institute Genome Sequencing Center for Infectious Disease"/>
            <person name="Wu L."/>
            <person name="Ma J."/>
        </authorList>
    </citation>
    <scope>NUCLEOTIDE SEQUENCE [LARGE SCALE GENOMIC DNA]</scope>
    <source>
        <strain evidence="6 7">JCM 12696</strain>
    </source>
</reference>
<keyword evidence="7" id="KW-1185">Reference proteome</keyword>
<dbReference type="Proteomes" id="UP001501371">
    <property type="component" value="Unassembled WGS sequence"/>
</dbReference>
<keyword evidence="3" id="KW-0456">Lyase</keyword>
<gene>
    <name evidence="6" type="ORF">GCM10009654_02380</name>
</gene>
<keyword evidence="2" id="KW-0663">Pyridoxal phosphate</keyword>
<comment type="caution">
    <text evidence="6">The sequence shown here is derived from an EMBL/GenBank/DDBJ whole genome shotgun (WGS) entry which is preliminary data.</text>
</comment>
<evidence type="ECO:0000256" key="1">
    <source>
        <dbReference type="ARBA" id="ARBA00001933"/>
    </source>
</evidence>
<dbReference type="PROSITE" id="PS00165">
    <property type="entry name" value="DEHYDRATASE_SER_THR"/>
    <property type="match status" value="1"/>
</dbReference>
<dbReference type="PANTHER" id="PTHR48078:SF6">
    <property type="entry name" value="L-THREONINE DEHYDRATASE CATABOLIC TDCB"/>
    <property type="match status" value="1"/>
</dbReference>
<evidence type="ECO:0000259" key="5">
    <source>
        <dbReference type="Pfam" id="PF00291"/>
    </source>
</evidence>
<protein>
    <submittedName>
        <fullName evidence="6">Threonine/serine dehydratase</fullName>
    </submittedName>
</protein>
<dbReference type="Gene3D" id="3.40.50.1100">
    <property type="match status" value="2"/>
</dbReference>
<feature type="compositionally biased region" description="Low complexity" evidence="4">
    <location>
        <begin position="58"/>
        <end position="67"/>
    </location>
</feature>
<name>A0ABN1UJ07_9ACTN</name>
<evidence type="ECO:0000256" key="3">
    <source>
        <dbReference type="ARBA" id="ARBA00023239"/>
    </source>
</evidence>
<dbReference type="InterPro" id="IPR001926">
    <property type="entry name" value="TrpB-like_PALP"/>
</dbReference>
<sequence length="366" mass="37138">MQGWELTYDEVRRAAGRIAGQVRPVTVAPVEPGVYGTGAYGTRRRSGDPNAGGGAEGASGVASPVASGGRGNATGDAEDGPGAPARLWLALEHLQHTGSFKARGAQNFLRAHREAGALPDAGVTIASGGNAGLACAWAARQQGVPATVFLPETAPAVKVGRLRAYGADVRLAGNTYAQALAACEDFAATAGALRSHAYDHPLIAAGAGTLLEEIHERLPDLDTVVVAVGGGGLFAGVATAAREHGVRVVAAEPQNCRALNAAVEAGRVVEVPVDSVAADSLGASHASPTALAAALRGDVRSVLVRDPEITAVRRALWDDRRLAVEHAAATALAALTSGAYRPEPGERVCVVLCGANTDVTSLAREA</sequence>
<dbReference type="NCBIfam" id="NF006094">
    <property type="entry name" value="PRK08246.1"/>
    <property type="match status" value="1"/>
</dbReference>
<feature type="region of interest" description="Disordered" evidence="4">
    <location>
        <begin position="34"/>
        <end position="81"/>
    </location>
</feature>
<comment type="cofactor">
    <cofactor evidence="1">
        <name>pyridoxal 5'-phosphate</name>
        <dbReference type="ChEBI" id="CHEBI:597326"/>
    </cofactor>
</comment>
<organism evidence="6 7">
    <name type="scientific">Streptomyces hebeiensis</name>
    <dbReference type="NCBI Taxonomy" id="229486"/>
    <lineage>
        <taxon>Bacteria</taxon>
        <taxon>Bacillati</taxon>
        <taxon>Actinomycetota</taxon>
        <taxon>Actinomycetes</taxon>
        <taxon>Kitasatosporales</taxon>
        <taxon>Streptomycetaceae</taxon>
        <taxon>Streptomyces</taxon>
    </lineage>
</organism>
<dbReference type="RefSeq" id="WP_344268689.1">
    <property type="nucleotide sequence ID" value="NZ_BAAAKV010000001.1"/>
</dbReference>
<dbReference type="InterPro" id="IPR050147">
    <property type="entry name" value="Ser/Thr_Dehydratase"/>
</dbReference>
<accession>A0ABN1UJ07</accession>
<dbReference type="Pfam" id="PF00291">
    <property type="entry name" value="PALP"/>
    <property type="match status" value="1"/>
</dbReference>
<dbReference type="InterPro" id="IPR000634">
    <property type="entry name" value="Ser/Thr_deHydtase_PyrdxlP-BS"/>
</dbReference>
<dbReference type="InterPro" id="IPR036052">
    <property type="entry name" value="TrpB-like_PALP_sf"/>
</dbReference>
<evidence type="ECO:0000313" key="6">
    <source>
        <dbReference type="EMBL" id="GAA1150565.1"/>
    </source>
</evidence>
<dbReference type="EMBL" id="BAAAKV010000001">
    <property type="protein sequence ID" value="GAA1150565.1"/>
    <property type="molecule type" value="Genomic_DNA"/>
</dbReference>